<keyword evidence="4" id="KW-0256">Endoplasmic reticulum</keyword>
<dbReference type="Proteomes" id="UP001233172">
    <property type="component" value="Unassembled WGS sequence"/>
</dbReference>
<evidence type="ECO:0000313" key="11">
    <source>
        <dbReference type="Proteomes" id="UP001233172"/>
    </source>
</evidence>
<keyword evidence="8" id="KW-1015">Disulfide bond</keyword>
<evidence type="ECO:0000256" key="5">
    <source>
        <dbReference type="ARBA" id="ARBA00022968"/>
    </source>
</evidence>
<name>A0AAD8C402_BIOPF</name>
<evidence type="ECO:0000313" key="10">
    <source>
        <dbReference type="EMBL" id="KAK0066014.1"/>
    </source>
</evidence>
<proteinExistence type="inferred from homology"/>
<comment type="similarity">
    <text evidence="2">Belongs to the DIPK family.</text>
</comment>
<comment type="subcellular location">
    <subcellularLocation>
        <location evidence="1">Endoplasmic reticulum membrane</location>
        <topology evidence="1">Single-pass type II membrane protein</topology>
    </subcellularLocation>
</comment>
<dbReference type="InterPro" id="IPR022049">
    <property type="entry name" value="FAM69_kinase_dom"/>
</dbReference>
<reference evidence="10" key="2">
    <citation type="submission" date="2023-04" db="EMBL/GenBank/DDBJ databases">
        <authorList>
            <person name="Bu L."/>
            <person name="Lu L."/>
            <person name="Laidemitt M.R."/>
            <person name="Zhang S.M."/>
            <person name="Mutuku M."/>
            <person name="Mkoji G."/>
            <person name="Steinauer M."/>
            <person name="Loker E.S."/>
        </authorList>
    </citation>
    <scope>NUCLEOTIDE SEQUENCE</scope>
    <source>
        <strain evidence="10">KasaAsao</strain>
        <tissue evidence="10">Whole Snail</tissue>
    </source>
</reference>
<keyword evidence="10" id="KW-0808">Transferase</keyword>
<evidence type="ECO:0000259" key="9">
    <source>
        <dbReference type="SMART" id="SM01299"/>
    </source>
</evidence>
<accession>A0AAD8C402</accession>
<dbReference type="Pfam" id="PF14875">
    <property type="entry name" value="PIP49_N"/>
    <property type="match status" value="1"/>
</dbReference>
<feature type="domain" description="FAM69 N-terminal" evidence="9">
    <location>
        <begin position="27"/>
        <end position="163"/>
    </location>
</feature>
<dbReference type="GO" id="GO:0005789">
    <property type="term" value="C:endoplasmic reticulum membrane"/>
    <property type="evidence" value="ECO:0007669"/>
    <property type="project" value="UniProtKB-SubCell"/>
</dbReference>
<evidence type="ECO:0000256" key="7">
    <source>
        <dbReference type="ARBA" id="ARBA00023136"/>
    </source>
</evidence>
<keyword evidence="3" id="KW-0812">Transmembrane</keyword>
<dbReference type="EMBL" id="JASAOG010000012">
    <property type="protein sequence ID" value="KAK0066014.1"/>
    <property type="molecule type" value="Genomic_DNA"/>
</dbReference>
<reference evidence="10" key="1">
    <citation type="journal article" date="2023" name="PLoS Negl. Trop. Dis.">
        <title>A genome sequence for Biomphalaria pfeifferi, the major vector snail for the human-infecting parasite Schistosoma mansoni.</title>
        <authorList>
            <person name="Bu L."/>
            <person name="Lu L."/>
            <person name="Laidemitt M.R."/>
            <person name="Zhang S.M."/>
            <person name="Mutuku M."/>
            <person name="Mkoji G."/>
            <person name="Steinauer M."/>
            <person name="Loker E.S."/>
        </authorList>
    </citation>
    <scope>NUCLEOTIDE SEQUENCE</scope>
    <source>
        <strain evidence="10">KasaAsao</strain>
    </source>
</reference>
<evidence type="ECO:0000256" key="6">
    <source>
        <dbReference type="ARBA" id="ARBA00022989"/>
    </source>
</evidence>
<keyword evidence="7" id="KW-0472">Membrane</keyword>
<keyword evidence="10" id="KW-0418">Kinase</keyword>
<dbReference type="GO" id="GO:0016301">
    <property type="term" value="F:kinase activity"/>
    <property type="evidence" value="ECO:0007669"/>
    <property type="project" value="UniProtKB-KW"/>
</dbReference>
<keyword evidence="11" id="KW-1185">Reference proteome</keyword>
<evidence type="ECO:0000256" key="3">
    <source>
        <dbReference type="ARBA" id="ARBA00022692"/>
    </source>
</evidence>
<evidence type="ECO:0000256" key="8">
    <source>
        <dbReference type="ARBA" id="ARBA00023157"/>
    </source>
</evidence>
<dbReference type="SMART" id="SM01299">
    <property type="entry name" value="PIP49_N"/>
    <property type="match status" value="1"/>
</dbReference>
<sequence>MRLRLRARCPSVLGEFILKCLTYIIVAFTLCQRHICCVLCMTVVVCFLWWASSDGEKCFGHELVEHVCQEYKEKNVAGDLCDSLCNEKEIDIGSCTSYSDILQIFQNGDLMFSVQNDPFHSWLIDSIVEGTKLKHFVFDVDKHIQSELGLTDTSALMSRIIGDFDLNKDGNLNLGEAQSIWRLLKQPFFLAFYVFQDSTAVPHLNGSCGGISIWHRPHLTTGDNLYHSKGPWPLSLFSSHAYRWTLPAWHKRAKVMLSLLELVEEMYEKNGVRYHLCNVSGLTLYQLPNYEVTLSEEAMMLSSNQVAKRLANITCQSSSDCTLTHQCQTVCELTTGQCTGKLIRPTLAYVCDIMQDYLLFDAPRALKSTLTRLIHRCQNMSMHLPKLDLLHSVVVVDIKTVLWNTLQYSHA</sequence>
<dbReference type="Pfam" id="PF12260">
    <property type="entry name" value="PIP49_C"/>
    <property type="match status" value="1"/>
</dbReference>
<keyword evidence="5" id="KW-0735">Signal-anchor</keyword>
<protein>
    <submittedName>
        <fullName evidence="10">Divergent protein kinase domain 1A</fullName>
    </submittedName>
</protein>
<dbReference type="PANTHER" id="PTHR21093">
    <property type="entry name" value="DIVERGENT PROTEIN KINASE DOMAIN 1C-RELATED"/>
    <property type="match status" value="1"/>
</dbReference>
<dbReference type="InterPro" id="IPR029244">
    <property type="entry name" value="FAM69_N"/>
</dbReference>
<organism evidence="10 11">
    <name type="scientific">Biomphalaria pfeifferi</name>
    <name type="common">Bloodfluke planorb</name>
    <name type="synonym">Freshwater snail</name>
    <dbReference type="NCBI Taxonomy" id="112525"/>
    <lineage>
        <taxon>Eukaryota</taxon>
        <taxon>Metazoa</taxon>
        <taxon>Spiralia</taxon>
        <taxon>Lophotrochozoa</taxon>
        <taxon>Mollusca</taxon>
        <taxon>Gastropoda</taxon>
        <taxon>Heterobranchia</taxon>
        <taxon>Euthyneura</taxon>
        <taxon>Panpulmonata</taxon>
        <taxon>Hygrophila</taxon>
        <taxon>Lymnaeoidea</taxon>
        <taxon>Planorbidae</taxon>
        <taxon>Biomphalaria</taxon>
    </lineage>
</organism>
<dbReference type="PANTHER" id="PTHR21093:SF6">
    <property type="entry name" value="EF-HAND DOMAIN-CONTAINING PROTEIN"/>
    <property type="match status" value="1"/>
</dbReference>
<evidence type="ECO:0000256" key="4">
    <source>
        <dbReference type="ARBA" id="ARBA00022824"/>
    </source>
</evidence>
<evidence type="ECO:0000256" key="2">
    <source>
        <dbReference type="ARBA" id="ARBA00006338"/>
    </source>
</evidence>
<keyword evidence="6" id="KW-1133">Transmembrane helix</keyword>
<dbReference type="AlphaFoldDB" id="A0AAD8C402"/>
<evidence type="ECO:0000256" key="1">
    <source>
        <dbReference type="ARBA" id="ARBA00004648"/>
    </source>
</evidence>
<comment type="caution">
    <text evidence="10">The sequence shown here is derived from an EMBL/GenBank/DDBJ whole genome shotgun (WGS) entry which is preliminary data.</text>
</comment>
<gene>
    <name evidence="10" type="ORF">Bpfe_004811</name>
</gene>